<dbReference type="Proteomes" id="UP001526337">
    <property type="component" value="Unassembled WGS sequence"/>
</dbReference>
<keyword evidence="1" id="KW-1133">Transmembrane helix</keyword>
<dbReference type="RefSeq" id="WP_167400287.1">
    <property type="nucleotide sequence ID" value="NZ_JABJWD010000038.1"/>
</dbReference>
<dbReference type="EMBL" id="JANGSQ010000097">
    <property type="protein sequence ID" value="MCW4590273.1"/>
    <property type="molecule type" value="Genomic_DNA"/>
</dbReference>
<evidence type="ECO:0000256" key="1">
    <source>
        <dbReference type="SAM" id="Phobius"/>
    </source>
</evidence>
<keyword evidence="1" id="KW-0812">Transmembrane</keyword>
<evidence type="ECO:0000313" key="2">
    <source>
        <dbReference type="EMBL" id="MCW4590273.1"/>
    </source>
</evidence>
<keyword evidence="1" id="KW-0472">Membrane</keyword>
<gene>
    <name evidence="2" type="ORF">NO263_06735</name>
</gene>
<feature type="transmembrane region" description="Helical" evidence="1">
    <location>
        <begin position="26"/>
        <end position="45"/>
    </location>
</feature>
<keyword evidence="3" id="KW-1185">Reference proteome</keyword>
<reference evidence="2 3" key="1">
    <citation type="submission" date="2022-07" db="EMBL/GenBank/DDBJ databases">
        <title>Genome stability of Gluconacetobacter entanii AV429.</title>
        <authorList>
            <person name="Trcek J."/>
            <person name="Cepec E."/>
        </authorList>
    </citation>
    <scope>NUCLEOTIDE SEQUENCE [LARGE SCALE GENOMIC DNA]</scope>
    <source>
        <strain evidence="2 3">AV429_2022</strain>
    </source>
</reference>
<comment type="caution">
    <text evidence="2">The sequence shown here is derived from an EMBL/GenBank/DDBJ whole genome shotgun (WGS) entry which is preliminary data.</text>
</comment>
<accession>A0ABT3K4H7</accession>
<evidence type="ECO:0000313" key="3">
    <source>
        <dbReference type="Proteomes" id="UP001526337"/>
    </source>
</evidence>
<name>A0ABT3K4H7_9PROT</name>
<organism evidence="2 3">
    <name type="scientific">Gluconacetobacter entanii</name>
    <dbReference type="NCBI Taxonomy" id="108528"/>
    <lineage>
        <taxon>Bacteria</taxon>
        <taxon>Pseudomonadati</taxon>
        <taxon>Pseudomonadota</taxon>
        <taxon>Alphaproteobacteria</taxon>
        <taxon>Acetobacterales</taxon>
        <taxon>Acetobacteraceae</taxon>
        <taxon>Gluconacetobacter</taxon>
    </lineage>
</organism>
<sequence>MTDLSHDVPPAQVHLGHRHAAPDYHLGRLVIITMAIACMTLFFILQ</sequence>
<proteinExistence type="predicted"/>
<protein>
    <submittedName>
        <fullName evidence="2">Uncharacterized protein</fullName>
    </submittedName>
</protein>